<comment type="subcellular location">
    <subcellularLocation>
        <location evidence="3">Golgi apparatus</location>
        <location evidence="3">trans-Golgi network</location>
    </subcellularLocation>
</comment>
<dbReference type="GO" id="GO:0016020">
    <property type="term" value="C:membrane"/>
    <property type="evidence" value="ECO:0007669"/>
    <property type="project" value="TreeGrafter"/>
</dbReference>
<dbReference type="EMBL" id="CAJPEX010000503">
    <property type="protein sequence ID" value="CAG0916045.1"/>
    <property type="molecule type" value="Genomic_DNA"/>
</dbReference>
<dbReference type="GO" id="GO:1990745">
    <property type="term" value="C:EARP complex"/>
    <property type="evidence" value="ECO:0007669"/>
    <property type="project" value="TreeGrafter"/>
</dbReference>
<dbReference type="AlphaFoldDB" id="A0A7R9BIW8"/>
<organism evidence="5">
    <name type="scientific">Notodromas monacha</name>
    <dbReference type="NCBI Taxonomy" id="399045"/>
    <lineage>
        <taxon>Eukaryota</taxon>
        <taxon>Metazoa</taxon>
        <taxon>Ecdysozoa</taxon>
        <taxon>Arthropoda</taxon>
        <taxon>Crustacea</taxon>
        <taxon>Oligostraca</taxon>
        <taxon>Ostracoda</taxon>
        <taxon>Podocopa</taxon>
        <taxon>Podocopida</taxon>
        <taxon>Cypridocopina</taxon>
        <taxon>Cypridoidea</taxon>
        <taxon>Cyprididae</taxon>
        <taxon>Notodromas</taxon>
    </lineage>
</organism>
<proteinExistence type="inferred from homology"/>
<evidence type="ECO:0000256" key="4">
    <source>
        <dbReference type="SAM" id="MobiDB-lite"/>
    </source>
</evidence>
<comment type="subunit">
    <text evidence="3">Component of the Golgi-associated retrograde protein (GARP) complex.</text>
</comment>
<comment type="similarity">
    <text evidence="1 3">Belongs to the VPS51 family.</text>
</comment>
<dbReference type="PANTHER" id="PTHR15954">
    <property type="entry name" value="VACUOLAR PROTEIN SORTING-ASSOCIATED PROTEIN 51 HOMOLOG"/>
    <property type="match status" value="1"/>
</dbReference>
<name>A0A7R9BIW8_9CRUS</name>
<comment type="function">
    <text evidence="3">Acts as component of the GARP complex that is involved in retrograde transport from early and late endosomes to the trans-Golgi network (TGN).</text>
</comment>
<dbReference type="GO" id="GO:0032456">
    <property type="term" value="P:endocytic recycling"/>
    <property type="evidence" value="ECO:0007669"/>
    <property type="project" value="TreeGrafter"/>
</dbReference>
<evidence type="ECO:0000256" key="3">
    <source>
        <dbReference type="RuleBase" id="RU368010"/>
    </source>
</evidence>
<protein>
    <recommendedName>
        <fullName evidence="2 3">Vacuolar protein sorting-associated protein 51 homolog</fullName>
    </recommendedName>
</protein>
<feature type="compositionally biased region" description="Basic and acidic residues" evidence="4">
    <location>
        <begin position="27"/>
        <end position="40"/>
    </location>
</feature>
<dbReference type="EMBL" id="OA882540">
    <property type="protein sequence ID" value="CAD7275893.1"/>
    <property type="molecule type" value="Genomic_DNA"/>
</dbReference>
<evidence type="ECO:0000256" key="1">
    <source>
        <dbReference type="ARBA" id="ARBA00006080"/>
    </source>
</evidence>
<dbReference type="PANTHER" id="PTHR15954:SF4">
    <property type="entry name" value="VACUOLAR PROTEIN SORTING-ASSOCIATED PROTEIN 51 HOMOLOG"/>
    <property type="match status" value="1"/>
</dbReference>
<keyword evidence="6" id="KW-1185">Reference proteome</keyword>
<dbReference type="GO" id="GO:0015031">
    <property type="term" value="P:protein transport"/>
    <property type="evidence" value="ECO:0007669"/>
    <property type="project" value="UniProtKB-UniRule"/>
</dbReference>
<accession>A0A7R9BIW8</accession>
<dbReference type="GO" id="GO:0007030">
    <property type="term" value="P:Golgi organization"/>
    <property type="evidence" value="ECO:0007669"/>
    <property type="project" value="UniProtKB-UniRule"/>
</dbReference>
<feature type="region of interest" description="Disordered" evidence="4">
    <location>
        <begin position="624"/>
        <end position="645"/>
    </location>
</feature>
<evidence type="ECO:0000256" key="2">
    <source>
        <dbReference type="ARBA" id="ARBA00016122"/>
    </source>
</evidence>
<keyword evidence="3" id="KW-0653">Protein transport</keyword>
<dbReference type="GO" id="GO:0006869">
    <property type="term" value="P:lipid transport"/>
    <property type="evidence" value="ECO:0007669"/>
    <property type="project" value="UniProtKB-UniRule"/>
</dbReference>
<evidence type="ECO:0000313" key="5">
    <source>
        <dbReference type="EMBL" id="CAD7275893.1"/>
    </source>
</evidence>
<dbReference type="Proteomes" id="UP000678499">
    <property type="component" value="Unassembled WGS sequence"/>
</dbReference>
<dbReference type="OrthoDB" id="203678at2759"/>
<gene>
    <name evidence="5" type="ORF">NMOB1V02_LOCUS3679</name>
</gene>
<evidence type="ECO:0000313" key="6">
    <source>
        <dbReference type="Proteomes" id="UP000678499"/>
    </source>
</evidence>
<sequence>MRSHCSFTNAYLLKKLVQLVAVSSLNDGDRNQGADDEPHSAPHPQSHPLPPTQGSRRNATRITASSPQYMPIINRVDRGALNFAGGIVEEIPEDPRFSAEDLFQAIVKRENLDLIRNCSVALEADFGKLSVQRDEGIVQQYDAFSKACGLAEDYLRNYDAIQSSLETLLKRINTALNTENEGISDSNQSKFIALNTIQKEIGDLEAAKSLPGIVSRAISRGDVDKAVSEFLLGRKHGMMLFGSARIFGKGSTSEWNRDFRGELEAELSACENSTTSEKLDLWREIQFSGEVLKTWLRTRCLNDDASPEDLMKWLKCLEKLGEPHSDLCRLFLSQFGKHLGSSVECVEAAEMDEQHFKWLPFDRSAGFGEFVQNSTRTFLNNVHEMMRFFESTFVLVTQERYQMFAFCEDTLNRLLNCAESFAECEVKHKRLESLATHYNCLYQQITSVLPGSHCVKRLMEQVLRISDLCCITQLDAIQFHLDSQINRIKHQLDVILLQIPDEESKPRLRDKINALLKSLVYALEGQWRVSLDPLQAFLGPGVSFASPKTGFCARFKKCVLQRMGYEYLKRFWSNVDKLCDGDDDDVPPVMLLVFYRVCREYERCLVPYMFTTMVDKFQNPFSVTDSEDDAETKSGEKTPPTPPTMDVNVCETMIEMGRKLVDRFAFLQGVALGKIASAGFASMGRQMKSGGVKHVVVDLGVTDFYVDVLLLPDESDPVVRQTPNARTYIHFGILPPASASVLQLASGASTPPISSPNDVASEKQLVQRLNRLFVDCPEFYSRVHPRRDSVMTLIICIMTKALGESVRLCTFSAEALKQLQTDAYFLALRGAKFVTDEHLLYTLLDEVLGSAVAAEVAANVAAVDENGGIALEDLEAILRMNTTLISRILRGKLG</sequence>
<keyword evidence="3" id="KW-0333">Golgi apparatus</keyword>
<dbReference type="GO" id="GO:0000938">
    <property type="term" value="C:GARP complex"/>
    <property type="evidence" value="ECO:0007669"/>
    <property type="project" value="UniProtKB-UniRule"/>
</dbReference>
<dbReference type="GO" id="GO:0042147">
    <property type="term" value="P:retrograde transport, endosome to Golgi"/>
    <property type="evidence" value="ECO:0007669"/>
    <property type="project" value="UniProtKB-UniRule"/>
</dbReference>
<dbReference type="InterPro" id="IPR014812">
    <property type="entry name" value="Vps51"/>
</dbReference>
<keyword evidence="3" id="KW-0445">Lipid transport</keyword>
<dbReference type="GO" id="GO:0007041">
    <property type="term" value="P:lysosomal transport"/>
    <property type="evidence" value="ECO:0007669"/>
    <property type="project" value="TreeGrafter"/>
</dbReference>
<dbReference type="GO" id="GO:0005829">
    <property type="term" value="C:cytosol"/>
    <property type="evidence" value="ECO:0007669"/>
    <property type="project" value="GOC"/>
</dbReference>
<dbReference type="GO" id="GO:0048193">
    <property type="term" value="P:Golgi vesicle transport"/>
    <property type="evidence" value="ECO:0007669"/>
    <property type="project" value="TreeGrafter"/>
</dbReference>
<reference evidence="5" key="1">
    <citation type="submission" date="2020-11" db="EMBL/GenBank/DDBJ databases">
        <authorList>
            <person name="Tran Van P."/>
        </authorList>
    </citation>
    <scope>NUCLEOTIDE SEQUENCE</scope>
</reference>
<feature type="region of interest" description="Disordered" evidence="4">
    <location>
        <begin position="27"/>
        <end position="58"/>
    </location>
</feature>
<keyword evidence="3" id="KW-0813">Transport</keyword>